<gene>
    <name evidence="1" type="ORF">IM787_15050</name>
</gene>
<dbReference type="RefSeq" id="WP_193677494.1">
    <property type="nucleotide sequence ID" value="NZ_JADDIV010000004.1"/>
</dbReference>
<evidence type="ECO:0008006" key="3">
    <source>
        <dbReference type="Google" id="ProtNLM"/>
    </source>
</evidence>
<comment type="caution">
    <text evidence="1">The sequence shown here is derived from an EMBL/GenBank/DDBJ whole genome shotgun (WGS) entry which is preliminary data.</text>
</comment>
<evidence type="ECO:0000313" key="1">
    <source>
        <dbReference type="EMBL" id="MBE7368878.1"/>
    </source>
</evidence>
<name>A0ABR9S5T8_9BURK</name>
<keyword evidence="2" id="KW-1185">Reference proteome</keyword>
<accession>A0ABR9S5T8</accession>
<protein>
    <recommendedName>
        <fullName evidence="3">HEPN domain-containing protein</fullName>
    </recommendedName>
</protein>
<evidence type="ECO:0000313" key="2">
    <source>
        <dbReference type="Proteomes" id="UP000806285"/>
    </source>
</evidence>
<proteinExistence type="predicted"/>
<sequence>MTKPIPELSYSQELADLAPWDRSFWLSRAFIEAARVLCEKMLEEEFSSQYSSSRVIVHLARQGIELFLKAALDASGRSVSRTHDLNALLASYKEHYTDAAFDFTVPPRFATSLTFSLFEADDKILHGTMDQRFRFATDLVGQSFATPEVFDCIQVLEEVQLLDRELKVVEWCRIRPYLDGNPFIR</sequence>
<dbReference type="Proteomes" id="UP000806285">
    <property type="component" value="Unassembled WGS sequence"/>
</dbReference>
<dbReference type="Gene3D" id="1.20.120.330">
    <property type="entry name" value="Nucleotidyltransferases domain 2"/>
    <property type="match status" value="1"/>
</dbReference>
<organism evidence="1 2">
    <name type="scientific">Ramlibacter pallidus</name>
    <dbReference type="NCBI Taxonomy" id="2780087"/>
    <lineage>
        <taxon>Bacteria</taxon>
        <taxon>Pseudomonadati</taxon>
        <taxon>Pseudomonadota</taxon>
        <taxon>Betaproteobacteria</taxon>
        <taxon>Burkholderiales</taxon>
        <taxon>Comamonadaceae</taxon>
        <taxon>Ramlibacter</taxon>
    </lineage>
</organism>
<dbReference type="EMBL" id="JADDIV010000004">
    <property type="protein sequence ID" value="MBE7368878.1"/>
    <property type="molecule type" value="Genomic_DNA"/>
</dbReference>
<reference evidence="1 2" key="1">
    <citation type="submission" date="2020-10" db="EMBL/GenBank/DDBJ databases">
        <title>Ramlibacter sp. HM2 16S ribosomal RNA gene Genome sequencing and assembly.</title>
        <authorList>
            <person name="Kang M."/>
        </authorList>
    </citation>
    <scope>NUCLEOTIDE SEQUENCE [LARGE SCALE GENOMIC DNA]</scope>
    <source>
        <strain evidence="1 2">HM2</strain>
    </source>
</reference>